<dbReference type="GO" id="GO:0006289">
    <property type="term" value="P:nucleotide-excision repair"/>
    <property type="evidence" value="ECO:0007669"/>
    <property type="project" value="InterPro"/>
</dbReference>
<dbReference type="PANTHER" id="PTHR30562">
    <property type="entry name" value="UVRC/OXIDOREDUCTASE"/>
    <property type="match status" value="1"/>
</dbReference>
<proteinExistence type="predicted"/>
<comment type="caution">
    <text evidence="8">The sequence shown here is derived from an EMBL/GenBank/DDBJ whole genome shotgun (WGS) entry which is preliminary data.</text>
</comment>
<keyword evidence="2" id="KW-0227">DNA damage</keyword>
<dbReference type="FunFam" id="3.40.1440.10:FF:000001">
    <property type="entry name" value="UvrABC system protein C"/>
    <property type="match status" value="1"/>
</dbReference>
<evidence type="ECO:0000256" key="1">
    <source>
        <dbReference type="ARBA" id="ARBA00022490"/>
    </source>
</evidence>
<evidence type="ECO:0000256" key="5">
    <source>
        <dbReference type="ARBA" id="ARBA00023204"/>
    </source>
</evidence>
<evidence type="ECO:0000259" key="6">
    <source>
        <dbReference type="PROSITE" id="PS50164"/>
    </source>
</evidence>
<dbReference type="AlphaFoldDB" id="A0A1F6DAF2"/>
<organism evidence="8 9">
    <name type="scientific">Candidatus Kaiserbacteria bacterium RIFCSPHIGHO2_02_FULL_49_16</name>
    <dbReference type="NCBI Taxonomy" id="1798490"/>
    <lineage>
        <taxon>Bacteria</taxon>
        <taxon>Candidatus Kaiseribacteriota</taxon>
    </lineage>
</organism>
<feature type="domain" description="UvrC family homology region profile" evidence="7">
    <location>
        <begin position="290"/>
        <end position="372"/>
    </location>
</feature>
<dbReference type="Pfam" id="PF08459">
    <property type="entry name" value="UvrC_RNaseH_dom"/>
    <property type="match status" value="1"/>
</dbReference>
<evidence type="ECO:0000313" key="9">
    <source>
        <dbReference type="Proteomes" id="UP000178042"/>
    </source>
</evidence>
<dbReference type="EMBL" id="MFLD01000046">
    <property type="protein sequence ID" value="OGG58002.1"/>
    <property type="molecule type" value="Genomic_DNA"/>
</dbReference>
<dbReference type="InterPro" id="IPR036876">
    <property type="entry name" value="UVR_dom_sf"/>
</dbReference>
<feature type="domain" description="GIY-YIG" evidence="6">
    <location>
        <begin position="13"/>
        <end position="94"/>
    </location>
</feature>
<dbReference type="SUPFAM" id="SSF82771">
    <property type="entry name" value="GIY-YIG endonuclease"/>
    <property type="match status" value="1"/>
</dbReference>
<evidence type="ECO:0000259" key="7">
    <source>
        <dbReference type="PROSITE" id="PS50165"/>
    </source>
</evidence>
<evidence type="ECO:0000256" key="3">
    <source>
        <dbReference type="ARBA" id="ARBA00022769"/>
    </source>
</evidence>
<evidence type="ECO:0000256" key="4">
    <source>
        <dbReference type="ARBA" id="ARBA00022881"/>
    </source>
</evidence>
<dbReference type="Gene3D" id="3.30.420.340">
    <property type="entry name" value="UvrC, RNAse H endonuclease domain"/>
    <property type="match status" value="1"/>
</dbReference>
<dbReference type="PROSITE" id="PS50165">
    <property type="entry name" value="UVRC"/>
    <property type="match status" value="1"/>
</dbReference>
<evidence type="ECO:0008006" key="10">
    <source>
        <dbReference type="Google" id="ProtNLM"/>
    </source>
</evidence>
<gene>
    <name evidence="8" type="ORF">A3C86_02320</name>
</gene>
<dbReference type="GO" id="GO:0009381">
    <property type="term" value="F:excinuclease ABC activity"/>
    <property type="evidence" value="ECO:0007669"/>
    <property type="project" value="InterPro"/>
</dbReference>
<dbReference type="InterPro" id="IPR047296">
    <property type="entry name" value="GIY-YIG_UvrC_Cho"/>
</dbReference>
<keyword evidence="5" id="KW-0234">DNA repair</keyword>
<keyword evidence="4" id="KW-0267">Excision nuclease</keyword>
<evidence type="ECO:0000256" key="2">
    <source>
        <dbReference type="ARBA" id="ARBA00022763"/>
    </source>
</evidence>
<dbReference type="InterPro" id="IPR000305">
    <property type="entry name" value="GIY-YIG_endonuc"/>
</dbReference>
<dbReference type="InterPro" id="IPR038476">
    <property type="entry name" value="UvrC_RNase_H_dom_sf"/>
</dbReference>
<keyword evidence="1" id="KW-0963">Cytoplasm</keyword>
<dbReference type="SMART" id="SM00465">
    <property type="entry name" value="GIYc"/>
    <property type="match status" value="1"/>
</dbReference>
<dbReference type="PROSITE" id="PS50164">
    <property type="entry name" value="GIY_YIG"/>
    <property type="match status" value="1"/>
</dbReference>
<protein>
    <recommendedName>
        <fullName evidence="10">Excinuclease ABC subunit C</fullName>
    </recommendedName>
</protein>
<dbReference type="InterPro" id="IPR050066">
    <property type="entry name" value="UvrABC_protein_C"/>
</dbReference>
<dbReference type="Proteomes" id="UP000178042">
    <property type="component" value="Unassembled WGS sequence"/>
</dbReference>
<dbReference type="GO" id="GO:0009380">
    <property type="term" value="C:excinuclease repair complex"/>
    <property type="evidence" value="ECO:0007669"/>
    <property type="project" value="TreeGrafter"/>
</dbReference>
<dbReference type="CDD" id="cd10434">
    <property type="entry name" value="GIY-YIG_UvrC_Cho"/>
    <property type="match status" value="1"/>
</dbReference>
<dbReference type="InterPro" id="IPR035901">
    <property type="entry name" value="GIY-YIG_endonuc_sf"/>
</dbReference>
<dbReference type="Pfam" id="PF01541">
    <property type="entry name" value="GIY-YIG"/>
    <property type="match status" value="1"/>
</dbReference>
<dbReference type="SUPFAM" id="SSF46600">
    <property type="entry name" value="C-terminal UvrC-binding domain of UvrB"/>
    <property type="match status" value="1"/>
</dbReference>
<dbReference type="Gene3D" id="3.40.1440.10">
    <property type="entry name" value="GIY-YIG endonuclease"/>
    <property type="match status" value="1"/>
</dbReference>
<reference evidence="8 9" key="1">
    <citation type="journal article" date="2016" name="Nat. Commun.">
        <title>Thousands of microbial genomes shed light on interconnected biogeochemical processes in an aquifer system.</title>
        <authorList>
            <person name="Anantharaman K."/>
            <person name="Brown C.T."/>
            <person name="Hug L.A."/>
            <person name="Sharon I."/>
            <person name="Castelle C.J."/>
            <person name="Probst A.J."/>
            <person name="Thomas B.C."/>
            <person name="Singh A."/>
            <person name="Wilkins M.J."/>
            <person name="Karaoz U."/>
            <person name="Brodie E.L."/>
            <person name="Williams K.H."/>
            <person name="Hubbard S.S."/>
            <person name="Banfield J.F."/>
        </authorList>
    </citation>
    <scope>NUCLEOTIDE SEQUENCE [LARGE SCALE GENOMIC DNA]</scope>
</reference>
<sequence length="432" mass="49046">MNRYDMDRYKLPDSPGVYFFRDARRHILYIGKATSLRDRVRSYFSANLTDARSTAIATMIAEASSITWKKTDSVLEALILEANLIKKHQPKYNSRDKDDKSFNYLVITKEDFPCVLVVRGRELFGLSLKTKNLKLKTIYGPYTQGRALVDALKIVRKIFPFRDRCIPCTVSSSSLCANSHELAHKRICKPCFNLQIGLCPGVCSGEISKKDYARIIRHIRTFFSGKIKILKRMLEREMLSEAKAERYENAKELRRQIDALNHIRDVSLINDESRISAGGLSTATNARDMRIEAYDVAHTAGTETVAVMTVVNNGELEKESYRKFKIKSVKNDDAGALKEVLSRRLAHNEWPLPRVFVVDGGLAQLRVAKNLLKDAGLAILVVGVVKNEFHKPERLIGDSKSIESSAKDILLANAEAHRFAVDYHRKKLRTRQ</sequence>
<keyword evidence="3" id="KW-0228">DNA excision</keyword>
<dbReference type="PANTHER" id="PTHR30562:SF1">
    <property type="entry name" value="UVRABC SYSTEM PROTEIN C"/>
    <property type="match status" value="1"/>
</dbReference>
<name>A0A1F6DAF2_9BACT</name>
<dbReference type="InterPro" id="IPR001162">
    <property type="entry name" value="UvrC_RNase_H_dom"/>
</dbReference>
<accession>A0A1F6DAF2</accession>
<evidence type="ECO:0000313" key="8">
    <source>
        <dbReference type="EMBL" id="OGG58002.1"/>
    </source>
</evidence>